<organism evidence="16 17">
    <name type="scientific">Zostera marina</name>
    <name type="common">Eelgrass</name>
    <dbReference type="NCBI Taxonomy" id="29655"/>
    <lineage>
        <taxon>Eukaryota</taxon>
        <taxon>Viridiplantae</taxon>
        <taxon>Streptophyta</taxon>
        <taxon>Embryophyta</taxon>
        <taxon>Tracheophyta</taxon>
        <taxon>Spermatophyta</taxon>
        <taxon>Magnoliopsida</taxon>
        <taxon>Liliopsida</taxon>
        <taxon>Zosteraceae</taxon>
        <taxon>Zostera</taxon>
    </lineage>
</organism>
<dbReference type="InterPro" id="IPR033113">
    <property type="entry name" value="PLA2_histidine"/>
</dbReference>
<keyword evidence="10" id="KW-0106">Calcium</keyword>
<dbReference type="FunFam" id="1.20.90.10:FF:000005">
    <property type="entry name" value="Secretory phospholipase A2"/>
    <property type="match status" value="1"/>
</dbReference>
<dbReference type="GO" id="GO:0004623">
    <property type="term" value="F:phospholipase A2 activity"/>
    <property type="evidence" value="ECO:0000318"/>
    <property type="project" value="GO_Central"/>
</dbReference>
<evidence type="ECO:0000256" key="14">
    <source>
        <dbReference type="ARBA" id="ARBA00059871"/>
    </source>
</evidence>
<evidence type="ECO:0000256" key="4">
    <source>
        <dbReference type="ARBA" id="ARBA00007056"/>
    </source>
</evidence>
<feature type="signal peptide" evidence="15">
    <location>
        <begin position="1"/>
        <end position="19"/>
    </location>
</feature>
<sequence length="149" mass="16259">MKQACTVIFFLYSLLTASALNVGLGHSRHGKSITVTIECSRKCESKNCGLPPILRYGKYCGLLYSGCPGEKPCDGLDACCMVHDACVRSTGDDYLSVSCNRNFLQCISVFKNSNRPSFLGNTCSVREVIDVVSDIIQTAIIAGRKMHHN</sequence>
<reference evidence="17" key="1">
    <citation type="journal article" date="2016" name="Nature">
        <title>The genome of the seagrass Zostera marina reveals angiosperm adaptation to the sea.</title>
        <authorList>
            <person name="Olsen J.L."/>
            <person name="Rouze P."/>
            <person name="Verhelst B."/>
            <person name="Lin Y.-C."/>
            <person name="Bayer T."/>
            <person name="Collen J."/>
            <person name="Dattolo E."/>
            <person name="De Paoli E."/>
            <person name="Dittami S."/>
            <person name="Maumus F."/>
            <person name="Michel G."/>
            <person name="Kersting A."/>
            <person name="Lauritano C."/>
            <person name="Lohaus R."/>
            <person name="Toepel M."/>
            <person name="Tonon T."/>
            <person name="Vanneste K."/>
            <person name="Amirebrahimi M."/>
            <person name="Brakel J."/>
            <person name="Bostroem C."/>
            <person name="Chovatia M."/>
            <person name="Grimwood J."/>
            <person name="Jenkins J.W."/>
            <person name="Jueterbock A."/>
            <person name="Mraz A."/>
            <person name="Stam W.T."/>
            <person name="Tice H."/>
            <person name="Bornberg-Bauer E."/>
            <person name="Green P.J."/>
            <person name="Pearson G.A."/>
            <person name="Procaccini G."/>
            <person name="Duarte C.M."/>
            <person name="Schmutz J."/>
            <person name="Reusch T.B.H."/>
            <person name="Van de Peer Y."/>
        </authorList>
    </citation>
    <scope>NUCLEOTIDE SEQUENCE [LARGE SCALE GENOMIC DNA]</scope>
    <source>
        <strain evidence="17">cv. Finnish</strain>
    </source>
</reference>
<keyword evidence="8 15" id="KW-0732">Signal</keyword>
<evidence type="ECO:0000256" key="1">
    <source>
        <dbReference type="ARBA" id="ARBA00001604"/>
    </source>
</evidence>
<evidence type="ECO:0000256" key="13">
    <source>
        <dbReference type="ARBA" id="ARBA00023157"/>
    </source>
</evidence>
<dbReference type="GO" id="GO:0005576">
    <property type="term" value="C:extracellular region"/>
    <property type="evidence" value="ECO:0007669"/>
    <property type="project" value="UniProtKB-SubCell"/>
</dbReference>
<dbReference type="SUPFAM" id="SSF48619">
    <property type="entry name" value="Phospholipase A2, PLA2"/>
    <property type="match status" value="1"/>
</dbReference>
<dbReference type="OrthoDB" id="1932081at2759"/>
<protein>
    <recommendedName>
        <fullName evidence="5">phospholipase A2</fullName>
        <ecNumber evidence="5">3.1.1.4</ecNumber>
    </recommendedName>
</protein>
<comment type="cofactor">
    <cofactor evidence="2">
        <name>Ca(2+)</name>
        <dbReference type="ChEBI" id="CHEBI:29108"/>
    </cofactor>
</comment>
<keyword evidence="9" id="KW-0378">Hydrolase</keyword>
<gene>
    <name evidence="16" type="ORF">ZOSMA_137G00170</name>
</gene>
<dbReference type="GO" id="GO:0050482">
    <property type="term" value="P:arachidonate secretion"/>
    <property type="evidence" value="ECO:0007669"/>
    <property type="project" value="InterPro"/>
</dbReference>
<dbReference type="Gene3D" id="1.20.90.10">
    <property type="entry name" value="Phospholipase A2 domain"/>
    <property type="match status" value="1"/>
</dbReference>
<comment type="similarity">
    <text evidence="4">Belongs to the phospholipase A2 family.</text>
</comment>
<dbReference type="InterPro" id="IPR036444">
    <property type="entry name" value="PLipase_A2_dom_sf"/>
</dbReference>
<comment type="catalytic activity">
    <reaction evidence="1">
        <text>a 1,2-diacyl-sn-glycero-3-phosphocholine + H2O = a 1-acyl-sn-glycero-3-phosphocholine + a fatty acid + H(+)</text>
        <dbReference type="Rhea" id="RHEA:15801"/>
        <dbReference type="ChEBI" id="CHEBI:15377"/>
        <dbReference type="ChEBI" id="CHEBI:15378"/>
        <dbReference type="ChEBI" id="CHEBI:28868"/>
        <dbReference type="ChEBI" id="CHEBI:57643"/>
        <dbReference type="ChEBI" id="CHEBI:58168"/>
        <dbReference type="EC" id="3.1.1.4"/>
    </reaction>
</comment>
<dbReference type="Proteomes" id="UP000036987">
    <property type="component" value="Unassembled WGS sequence"/>
</dbReference>
<evidence type="ECO:0000256" key="11">
    <source>
        <dbReference type="ARBA" id="ARBA00022963"/>
    </source>
</evidence>
<keyword evidence="6" id="KW-0964">Secreted</keyword>
<evidence type="ECO:0000256" key="8">
    <source>
        <dbReference type="ARBA" id="ARBA00022729"/>
    </source>
</evidence>
<evidence type="ECO:0000313" key="16">
    <source>
        <dbReference type="EMBL" id="KMZ74002.1"/>
    </source>
</evidence>
<evidence type="ECO:0000256" key="5">
    <source>
        <dbReference type="ARBA" id="ARBA00013278"/>
    </source>
</evidence>
<evidence type="ECO:0000256" key="10">
    <source>
        <dbReference type="ARBA" id="ARBA00022837"/>
    </source>
</evidence>
<evidence type="ECO:0000313" key="17">
    <source>
        <dbReference type="Proteomes" id="UP000036987"/>
    </source>
</evidence>
<evidence type="ECO:0000256" key="6">
    <source>
        <dbReference type="ARBA" id="ARBA00022525"/>
    </source>
</evidence>
<evidence type="ECO:0000256" key="3">
    <source>
        <dbReference type="ARBA" id="ARBA00004613"/>
    </source>
</evidence>
<dbReference type="EC" id="3.1.1.4" evidence="5"/>
<feature type="chain" id="PRO_5005528176" description="phospholipase A2" evidence="15">
    <location>
        <begin position="20"/>
        <end position="149"/>
    </location>
</feature>
<evidence type="ECO:0000256" key="15">
    <source>
        <dbReference type="SAM" id="SignalP"/>
    </source>
</evidence>
<dbReference type="GO" id="GO:0005509">
    <property type="term" value="F:calcium ion binding"/>
    <property type="evidence" value="ECO:0000318"/>
    <property type="project" value="GO_Central"/>
</dbReference>
<dbReference type="AlphaFoldDB" id="A0A0K9Q0H3"/>
<keyword evidence="11" id="KW-0442">Lipid degradation</keyword>
<dbReference type="GO" id="GO:0016042">
    <property type="term" value="P:lipid catabolic process"/>
    <property type="evidence" value="ECO:0007669"/>
    <property type="project" value="UniProtKB-KW"/>
</dbReference>
<dbReference type="STRING" id="29655.A0A0K9Q0H3"/>
<evidence type="ECO:0000256" key="7">
    <source>
        <dbReference type="ARBA" id="ARBA00022723"/>
    </source>
</evidence>
<comment type="caution">
    <text evidence="16">The sequence shown here is derived from an EMBL/GenBank/DDBJ whole genome shotgun (WGS) entry which is preliminary data.</text>
</comment>
<dbReference type="GO" id="GO:0008289">
    <property type="term" value="F:lipid binding"/>
    <property type="evidence" value="ECO:0000318"/>
    <property type="project" value="GO_Central"/>
</dbReference>
<proteinExistence type="inferred from homology"/>
<dbReference type="EMBL" id="LFYR01000468">
    <property type="protein sequence ID" value="KMZ74002.1"/>
    <property type="molecule type" value="Genomic_DNA"/>
</dbReference>
<accession>A0A0K9Q0H3</accession>
<keyword evidence="7" id="KW-0479">Metal-binding</keyword>
<comment type="function">
    <text evidence="14">PA2 catalyzes the calcium-dependent hydrolysis of the 2-acyl groups in 3-sn-phosphoglycerides. Releases lysophospholipids (LPLs) and free fatty acids (FFAs) from membrane phospholipids in response to hormones and other external stimuli.</text>
</comment>
<evidence type="ECO:0000256" key="12">
    <source>
        <dbReference type="ARBA" id="ARBA00023098"/>
    </source>
</evidence>
<dbReference type="CDD" id="cd04706">
    <property type="entry name" value="PLA2_plant"/>
    <property type="match status" value="1"/>
</dbReference>
<comment type="subcellular location">
    <subcellularLocation>
        <location evidence="3">Secreted</location>
    </subcellularLocation>
</comment>
<keyword evidence="17" id="KW-1185">Reference proteome</keyword>
<keyword evidence="13" id="KW-1015">Disulfide bond</keyword>
<name>A0A0K9Q0H3_ZOSMR</name>
<keyword evidence="12" id="KW-0443">Lipid metabolism</keyword>
<dbReference type="OMA" id="DACCMNH"/>
<evidence type="ECO:0000256" key="2">
    <source>
        <dbReference type="ARBA" id="ARBA00001913"/>
    </source>
</evidence>
<evidence type="ECO:0000256" key="9">
    <source>
        <dbReference type="ARBA" id="ARBA00022801"/>
    </source>
</evidence>
<dbReference type="GO" id="GO:0006644">
    <property type="term" value="P:phospholipid metabolic process"/>
    <property type="evidence" value="ECO:0007669"/>
    <property type="project" value="InterPro"/>
</dbReference>
<dbReference type="PROSITE" id="PS00118">
    <property type="entry name" value="PA2_HIS"/>
    <property type="match status" value="1"/>
</dbReference>